<proteinExistence type="predicted"/>
<name>A0A2P7U160_9NEIS</name>
<dbReference type="AlphaFoldDB" id="A0A2P7U160"/>
<dbReference type="EMBL" id="PXYY01000021">
    <property type="protein sequence ID" value="PSJ80643.1"/>
    <property type="molecule type" value="Genomic_DNA"/>
</dbReference>
<organism evidence="1 2">
    <name type="scientific">Neisseria iguanae</name>
    <dbReference type="NCBI Taxonomy" id="90242"/>
    <lineage>
        <taxon>Bacteria</taxon>
        <taxon>Pseudomonadati</taxon>
        <taxon>Pseudomonadota</taxon>
        <taxon>Betaproteobacteria</taxon>
        <taxon>Neisseriales</taxon>
        <taxon>Neisseriaceae</taxon>
        <taxon>Neisseria</taxon>
    </lineage>
</organism>
<accession>A0A2P7U160</accession>
<protein>
    <submittedName>
        <fullName evidence="1">Uncharacterized protein</fullName>
    </submittedName>
</protein>
<keyword evidence="2" id="KW-1185">Reference proteome</keyword>
<evidence type="ECO:0000313" key="2">
    <source>
        <dbReference type="Proteomes" id="UP000241868"/>
    </source>
</evidence>
<comment type="caution">
    <text evidence="1">The sequence shown here is derived from an EMBL/GenBank/DDBJ whole genome shotgun (WGS) entry which is preliminary data.</text>
</comment>
<dbReference type="Proteomes" id="UP000241868">
    <property type="component" value="Unassembled WGS sequence"/>
</dbReference>
<evidence type="ECO:0000313" key="1">
    <source>
        <dbReference type="EMBL" id="PSJ80643.1"/>
    </source>
</evidence>
<gene>
    <name evidence="1" type="ORF">C7N83_05005</name>
</gene>
<sequence>MFLEPIQPEAFKPSVISNLHARLRTVLAEDMRLFNDGEQAVTVSLMVQKLKDKQFITQNAVLIL</sequence>
<reference evidence="1 2" key="1">
    <citation type="submission" date="2018-03" db="EMBL/GenBank/DDBJ databases">
        <title>Neisseria weixii sp. nov., isolated from the intestinal contents of Tibetan Plateau pika (Ochotona curzoniae) in Yushu, Qinghai Province, China.</title>
        <authorList>
            <person name="Gui Z."/>
        </authorList>
    </citation>
    <scope>NUCLEOTIDE SEQUENCE [LARGE SCALE GENOMIC DNA]</scope>
    <source>
        <strain evidence="1 2">ATCC 51483</strain>
    </source>
</reference>